<dbReference type="Pfam" id="PF13417">
    <property type="entry name" value="GST_N_3"/>
    <property type="match status" value="1"/>
</dbReference>
<dbReference type="AlphaFoldDB" id="A0A430KM33"/>
<dbReference type="Gene3D" id="3.40.30.10">
    <property type="entry name" value="Glutaredoxin"/>
    <property type="match status" value="1"/>
</dbReference>
<evidence type="ECO:0000259" key="3">
    <source>
        <dbReference type="PROSITE" id="PS50405"/>
    </source>
</evidence>
<evidence type="ECO:0000313" key="5">
    <source>
        <dbReference type="Proteomes" id="UP000283087"/>
    </source>
</evidence>
<dbReference type="InterPro" id="IPR036249">
    <property type="entry name" value="Thioredoxin-like_sf"/>
</dbReference>
<proteinExistence type="predicted"/>
<evidence type="ECO:0000256" key="1">
    <source>
        <dbReference type="ARBA" id="ARBA00011738"/>
    </source>
</evidence>
<dbReference type="PROSITE" id="PS50404">
    <property type="entry name" value="GST_NTER"/>
    <property type="match status" value="1"/>
</dbReference>
<comment type="caution">
    <text evidence="4">The sequence shown here is derived from an EMBL/GenBank/DDBJ whole genome shotgun (WGS) entry which is preliminary data.</text>
</comment>
<dbReference type="PANTHER" id="PTHR43969">
    <property type="entry name" value="GLUTATHIONE S TRANSFERASE D10, ISOFORM A-RELATED"/>
    <property type="match status" value="1"/>
</dbReference>
<dbReference type="CDD" id="cd03051">
    <property type="entry name" value="GST_N_GTT2_like"/>
    <property type="match status" value="1"/>
</dbReference>
<dbReference type="Pfam" id="PF00043">
    <property type="entry name" value="GST_C"/>
    <property type="match status" value="1"/>
</dbReference>
<dbReference type="SFLD" id="SFLDG00358">
    <property type="entry name" value="Main_(cytGST)"/>
    <property type="match status" value="1"/>
</dbReference>
<dbReference type="InterPro" id="IPR004046">
    <property type="entry name" value="GST_C"/>
</dbReference>
<dbReference type="InterPro" id="IPR034345">
    <property type="entry name" value="Gtt2-like_N"/>
</dbReference>
<dbReference type="OrthoDB" id="9797500at2"/>
<protein>
    <submittedName>
        <fullName evidence="4">Glutathione S-transferase</fullName>
    </submittedName>
</protein>
<dbReference type="InterPro" id="IPR004045">
    <property type="entry name" value="Glutathione_S-Trfase_N"/>
</dbReference>
<feature type="domain" description="GST C-terminal" evidence="3">
    <location>
        <begin position="86"/>
        <end position="209"/>
    </location>
</feature>
<dbReference type="Proteomes" id="UP000283087">
    <property type="component" value="Unassembled WGS sequence"/>
</dbReference>
<dbReference type="GO" id="GO:0006749">
    <property type="term" value="P:glutathione metabolic process"/>
    <property type="evidence" value="ECO:0007669"/>
    <property type="project" value="TreeGrafter"/>
</dbReference>
<keyword evidence="5" id="KW-1185">Reference proteome</keyword>
<dbReference type="EMBL" id="RQXW01000021">
    <property type="protein sequence ID" value="RTE64539.1"/>
    <property type="molecule type" value="Genomic_DNA"/>
</dbReference>
<dbReference type="GO" id="GO:0004364">
    <property type="term" value="F:glutathione transferase activity"/>
    <property type="evidence" value="ECO:0007669"/>
    <property type="project" value="TreeGrafter"/>
</dbReference>
<evidence type="ECO:0000313" key="4">
    <source>
        <dbReference type="EMBL" id="RTE64539.1"/>
    </source>
</evidence>
<dbReference type="SFLD" id="SFLDS00019">
    <property type="entry name" value="Glutathione_Transferase_(cytos"/>
    <property type="match status" value="1"/>
</dbReference>
<dbReference type="PROSITE" id="PS50405">
    <property type="entry name" value="GST_CTER"/>
    <property type="match status" value="1"/>
</dbReference>
<keyword evidence="4" id="KW-0808">Transferase</keyword>
<dbReference type="InterPro" id="IPR036282">
    <property type="entry name" value="Glutathione-S-Trfase_C_sf"/>
</dbReference>
<evidence type="ECO:0000259" key="2">
    <source>
        <dbReference type="PROSITE" id="PS50404"/>
    </source>
</evidence>
<organism evidence="4 5">
    <name type="scientific">Amphritea opalescens</name>
    <dbReference type="NCBI Taxonomy" id="2490544"/>
    <lineage>
        <taxon>Bacteria</taxon>
        <taxon>Pseudomonadati</taxon>
        <taxon>Pseudomonadota</taxon>
        <taxon>Gammaproteobacteria</taxon>
        <taxon>Oceanospirillales</taxon>
        <taxon>Oceanospirillaceae</taxon>
        <taxon>Amphritea</taxon>
    </lineage>
</organism>
<name>A0A430KM33_9GAMM</name>
<comment type="subunit">
    <text evidence="1">Homodimer.</text>
</comment>
<dbReference type="Gene3D" id="1.20.1050.10">
    <property type="match status" value="1"/>
</dbReference>
<feature type="domain" description="GST N-terminal" evidence="2">
    <location>
        <begin position="1"/>
        <end position="81"/>
    </location>
</feature>
<accession>A0A430KM33</accession>
<dbReference type="SUPFAM" id="SSF52833">
    <property type="entry name" value="Thioredoxin-like"/>
    <property type="match status" value="1"/>
</dbReference>
<dbReference type="RefSeq" id="WP_126159875.1">
    <property type="nucleotide sequence ID" value="NZ_RQXW01000021.1"/>
</dbReference>
<dbReference type="PANTHER" id="PTHR43969:SF9">
    <property type="entry name" value="GLUTATHIONE S TRANSFERASE D10, ISOFORM A-RELATED"/>
    <property type="match status" value="1"/>
</dbReference>
<sequence length="209" mass="23428">MKLYDCTSAPNTRRVRMFMAEKGIDIPRIEIDIAQGENLQSDFLSKNPRGVLPLLELDDGSYLDESIAICRYLEELHPEPALMGHDAKTKAKIESCQRHIEFDALLPLADVLRNSAPTFKERALPGTSGVIAIDALVDRGIASYQRFLERLNDRLKDQPYVAGESFSIADITALCALDFAKWAKLKTPEQHTHILRWYALVNTRTSAGA</sequence>
<gene>
    <name evidence="4" type="ORF">EH243_17115</name>
</gene>
<reference evidence="4 5" key="1">
    <citation type="submission" date="2018-11" db="EMBL/GenBank/DDBJ databases">
        <title>The draft genome sequence of Amphritea opalescens ANRC-JH13T.</title>
        <authorList>
            <person name="Fang Z."/>
            <person name="Zhang Y."/>
            <person name="Han X."/>
        </authorList>
    </citation>
    <scope>NUCLEOTIDE SEQUENCE [LARGE SCALE GENOMIC DNA]</scope>
    <source>
        <strain evidence="4 5">ANRC-JH13</strain>
    </source>
</reference>
<dbReference type="InterPro" id="IPR010987">
    <property type="entry name" value="Glutathione-S-Trfase_C-like"/>
</dbReference>
<dbReference type="SUPFAM" id="SSF47616">
    <property type="entry name" value="GST C-terminal domain-like"/>
    <property type="match status" value="1"/>
</dbReference>
<dbReference type="InterPro" id="IPR040079">
    <property type="entry name" value="Glutathione_S-Trfase"/>
</dbReference>